<evidence type="ECO:0000313" key="3">
    <source>
        <dbReference type="RefSeq" id="XP_022992584.1"/>
    </source>
</evidence>
<keyword evidence="2" id="KW-1185">Reference proteome</keyword>
<dbReference type="KEGG" id="cmax:111488886"/>
<dbReference type="GO" id="GO:0007143">
    <property type="term" value="P:female meiotic nuclear division"/>
    <property type="evidence" value="ECO:0007669"/>
    <property type="project" value="InterPro"/>
</dbReference>
<feature type="compositionally biased region" description="Polar residues" evidence="1">
    <location>
        <begin position="100"/>
        <end position="110"/>
    </location>
</feature>
<dbReference type="Proteomes" id="UP000504608">
    <property type="component" value="Unplaced"/>
</dbReference>
<protein>
    <submittedName>
        <fullName evidence="3">Uncharacterized protein LOC111488886</fullName>
    </submittedName>
</protein>
<dbReference type="AlphaFoldDB" id="A0A6J1JXY3"/>
<dbReference type="InterPro" id="IPR039933">
    <property type="entry name" value="XRI1"/>
</dbReference>
<name>A0A6J1JXY3_CUCMA</name>
<dbReference type="GO" id="GO:0007140">
    <property type="term" value="P:male meiotic nuclear division"/>
    <property type="evidence" value="ECO:0007669"/>
    <property type="project" value="InterPro"/>
</dbReference>
<organism evidence="2 3">
    <name type="scientific">Cucurbita maxima</name>
    <name type="common">Pumpkin</name>
    <name type="synonym">Winter squash</name>
    <dbReference type="NCBI Taxonomy" id="3661"/>
    <lineage>
        <taxon>Eukaryota</taxon>
        <taxon>Viridiplantae</taxon>
        <taxon>Streptophyta</taxon>
        <taxon>Embryophyta</taxon>
        <taxon>Tracheophyta</taxon>
        <taxon>Spermatophyta</taxon>
        <taxon>Magnoliopsida</taxon>
        <taxon>eudicotyledons</taxon>
        <taxon>Gunneridae</taxon>
        <taxon>Pentapetalae</taxon>
        <taxon>rosids</taxon>
        <taxon>fabids</taxon>
        <taxon>Cucurbitales</taxon>
        <taxon>Cucurbitaceae</taxon>
        <taxon>Cucurbiteae</taxon>
        <taxon>Cucurbita</taxon>
    </lineage>
</organism>
<dbReference type="PANTHER" id="PTHR33385:SF18">
    <property type="entry name" value="XRI1-LIKE PROTEIN"/>
    <property type="match status" value="1"/>
</dbReference>
<sequence length="221" mass="24132">MSGGSELHSLSLFNSSPLGIAVMDAAAAAAALDSSFMPAISTGYLEDALVDYNSKRRRLGHHLLEFEFPQRYWSSFCTWGGDALESFDWNNNKIDDMNNFTEEGISTSPKSRVFKTPPDMEPFSTPNSSAGSGSERKKRKVVYPFALVKPGGVEGDITLNDINKKMLMPPTRAVRHPVGDFACRPYVTAEGRGLSGKAVVTLTKIHTQGRRGSITIIRTKG</sequence>
<dbReference type="RefSeq" id="XP_022992584.1">
    <property type="nucleotide sequence ID" value="XM_023136816.1"/>
</dbReference>
<reference evidence="3" key="1">
    <citation type="submission" date="2025-08" db="UniProtKB">
        <authorList>
            <consortium name="RefSeq"/>
        </authorList>
    </citation>
    <scope>IDENTIFICATION</scope>
    <source>
        <tissue evidence="3">Young leaves</tissue>
    </source>
</reference>
<gene>
    <name evidence="3" type="primary">LOC111488886</name>
</gene>
<dbReference type="OrthoDB" id="691244at2759"/>
<proteinExistence type="predicted"/>
<evidence type="ECO:0000313" key="2">
    <source>
        <dbReference type="Proteomes" id="UP000504608"/>
    </source>
</evidence>
<feature type="region of interest" description="Disordered" evidence="1">
    <location>
        <begin position="100"/>
        <end position="135"/>
    </location>
</feature>
<dbReference type="GeneID" id="111488886"/>
<evidence type="ECO:0000256" key="1">
    <source>
        <dbReference type="SAM" id="MobiDB-lite"/>
    </source>
</evidence>
<dbReference type="PANTHER" id="PTHR33385">
    <property type="entry name" value="PROTEIN XRI1"/>
    <property type="match status" value="1"/>
</dbReference>
<accession>A0A6J1JXY3</accession>